<evidence type="ECO:0000256" key="2">
    <source>
        <dbReference type="ARBA" id="ARBA00001353"/>
    </source>
</evidence>
<evidence type="ECO:0000256" key="3">
    <source>
        <dbReference type="ARBA" id="ARBA00005013"/>
    </source>
</evidence>
<protein>
    <recommendedName>
        <fullName evidence="8">7,8-dihydroneopterin aldolase</fullName>
        <ecNumber evidence="8">4.1.2.25</ecNumber>
    </recommendedName>
</protein>
<dbReference type="EC" id="4.1.2.25" evidence="8"/>
<dbReference type="CDD" id="cd00534">
    <property type="entry name" value="DHNA_DHNTPE"/>
    <property type="match status" value="1"/>
</dbReference>
<evidence type="ECO:0000313" key="10">
    <source>
        <dbReference type="EMBL" id="PVZ65644.1"/>
    </source>
</evidence>
<dbReference type="Proteomes" id="UP000244906">
    <property type="component" value="Unassembled WGS sequence"/>
</dbReference>
<evidence type="ECO:0000259" key="9">
    <source>
        <dbReference type="SMART" id="SM00905"/>
    </source>
</evidence>
<evidence type="ECO:0000256" key="8">
    <source>
        <dbReference type="RuleBase" id="RU362079"/>
    </source>
</evidence>
<evidence type="ECO:0000256" key="4">
    <source>
        <dbReference type="ARBA" id="ARBA00005708"/>
    </source>
</evidence>
<dbReference type="NCBIfam" id="TIGR00526">
    <property type="entry name" value="folB_dom"/>
    <property type="match status" value="1"/>
</dbReference>
<dbReference type="EMBL" id="QDDL01000009">
    <property type="protein sequence ID" value="PVZ65644.1"/>
    <property type="molecule type" value="Genomic_DNA"/>
</dbReference>
<dbReference type="Pfam" id="PF02152">
    <property type="entry name" value="FolB"/>
    <property type="match status" value="1"/>
</dbReference>
<proteinExistence type="inferred from homology"/>
<dbReference type="GO" id="GO:0046654">
    <property type="term" value="P:tetrahydrofolate biosynthetic process"/>
    <property type="evidence" value="ECO:0007669"/>
    <property type="project" value="UniProtKB-UniRule"/>
</dbReference>
<dbReference type="SMART" id="SM00905">
    <property type="entry name" value="FolB"/>
    <property type="match status" value="1"/>
</dbReference>
<dbReference type="GO" id="GO:0004150">
    <property type="term" value="F:dihydroneopterin aldolase activity"/>
    <property type="evidence" value="ECO:0007669"/>
    <property type="project" value="UniProtKB-UniRule"/>
</dbReference>
<feature type="domain" description="Dihydroneopterin aldolase/epimerase" evidence="9">
    <location>
        <begin position="5"/>
        <end position="116"/>
    </location>
</feature>
<comment type="similarity">
    <text evidence="4 8">Belongs to the DHNA family.</text>
</comment>
<evidence type="ECO:0000256" key="1">
    <source>
        <dbReference type="ARBA" id="ARBA00000693"/>
    </source>
</evidence>
<comment type="pathway">
    <text evidence="3 8">Cofactor biosynthesis; tetrahydrofolate biosynthesis; 2-amino-4-hydroxy-6-hydroxymethyl-7,8-dihydropteridine diphosphate from 7,8-dihydroneopterin triphosphate: step 3/4.</text>
</comment>
<comment type="catalytic activity">
    <reaction evidence="2 8">
        <text>7,8-dihydroneopterin = 6-hydroxymethyl-7,8-dihydropterin + glycolaldehyde</text>
        <dbReference type="Rhea" id="RHEA:10540"/>
        <dbReference type="ChEBI" id="CHEBI:17001"/>
        <dbReference type="ChEBI" id="CHEBI:17071"/>
        <dbReference type="ChEBI" id="CHEBI:44841"/>
        <dbReference type="EC" id="4.1.2.25"/>
    </reaction>
</comment>
<sequence length="118" mass="13007">MSDTVFIHDLQFPAIIGIMDHERLQRQTVSMDIEFTTDISKAAASGNIEDTVSYAEVAERVTELAQNGEYLLVESLAEDSAQLILQSYSAIEQVTIKVAKPDILPNAGAVGVKIERRR</sequence>
<dbReference type="InterPro" id="IPR006157">
    <property type="entry name" value="FolB_dom"/>
</dbReference>
<dbReference type="UniPathway" id="UPA00077">
    <property type="reaction ID" value="UER00154"/>
</dbReference>
<dbReference type="GO" id="GO:0005737">
    <property type="term" value="C:cytoplasm"/>
    <property type="evidence" value="ECO:0007669"/>
    <property type="project" value="TreeGrafter"/>
</dbReference>
<dbReference type="NCBIfam" id="TIGR00525">
    <property type="entry name" value="folB"/>
    <property type="match status" value="1"/>
</dbReference>
<dbReference type="GO" id="GO:0046656">
    <property type="term" value="P:folic acid biosynthetic process"/>
    <property type="evidence" value="ECO:0007669"/>
    <property type="project" value="UniProtKB-UniRule"/>
</dbReference>
<comment type="function">
    <text evidence="8">Catalyzes the conversion of 7,8-dihydroneopterin to 6-hydroxymethyl-7,8-dihydropterin.</text>
</comment>
<comment type="catalytic activity">
    <reaction evidence="1">
        <text>7,8-dihydroneopterin = 7,8-dihydromonapterin</text>
        <dbReference type="Rhea" id="RHEA:45328"/>
        <dbReference type="ChEBI" id="CHEBI:17001"/>
        <dbReference type="ChEBI" id="CHEBI:71175"/>
        <dbReference type="EC" id="5.1.99.8"/>
    </reaction>
</comment>
<reference evidence="10 11" key="1">
    <citation type="submission" date="2018-04" db="EMBL/GenBank/DDBJ databases">
        <title>Thalassorhabdus spongiae gen. nov., sp. nov., isolated from a marine sponge in South-West Iceland.</title>
        <authorList>
            <person name="Knobloch S."/>
            <person name="Daussin A."/>
            <person name="Johannsson R."/>
            <person name="Marteinsson V.T."/>
        </authorList>
    </citation>
    <scope>NUCLEOTIDE SEQUENCE [LARGE SCALE GENOMIC DNA]</scope>
    <source>
        <strain evidence="10 11">Hp12</strain>
    </source>
</reference>
<dbReference type="PANTHER" id="PTHR42844">
    <property type="entry name" value="DIHYDRONEOPTERIN ALDOLASE 1-RELATED"/>
    <property type="match status" value="1"/>
</dbReference>
<name>A0A2V1GQR9_9GAMM</name>
<dbReference type="PANTHER" id="PTHR42844:SF1">
    <property type="entry name" value="DIHYDRONEOPTERIN ALDOLASE 1-RELATED"/>
    <property type="match status" value="1"/>
</dbReference>
<evidence type="ECO:0000256" key="6">
    <source>
        <dbReference type="ARBA" id="ARBA00023235"/>
    </source>
</evidence>
<accession>A0A2V1GQR9</accession>
<dbReference type="AlphaFoldDB" id="A0A2V1GQR9"/>
<dbReference type="FunFam" id="3.30.1130.10:FF:000002">
    <property type="entry name" value="7,8-dihydroneopterin aldolase"/>
    <property type="match status" value="1"/>
</dbReference>
<dbReference type="Gene3D" id="3.30.1130.10">
    <property type="match status" value="1"/>
</dbReference>
<dbReference type="OrthoDB" id="9810587at2"/>
<dbReference type="InterPro" id="IPR043133">
    <property type="entry name" value="GTP-CH-I_C/QueF"/>
</dbReference>
<keyword evidence="11" id="KW-1185">Reference proteome</keyword>
<evidence type="ECO:0000256" key="5">
    <source>
        <dbReference type="ARBA" id="ARBA00022909"/>
    </source>
</evidence>
<keyword evidence="7 8" id="KW-0456">Lyase</keyword>
<dbReference type="GO" id="GO:0016853">
    <property type="term" value="F:isomerase activity"/>
    <property type="evidence" value="ECO:0007669"/>
    <property type="project" value="UniProtKB-KW"/>
</dbReference>
<keyword evidence="6" id="KW-0413">Isomerase</keyword>
<comment type="caution">
    <text evidence="10">The sequence shown here is derived from an EMBL/GenBank/DDBJ whole genome shotgun (WGS) entry which is preliminary data.</text>
</comment>
<keyword evidence="5 8" id="KW-0289">Folate biosynthesis</keyword>
<evidence type="ECO:0000313" key="11">
    <source>
        <dbReference type="Proteomes" id="UP000244906"/>
    </source>
</evidence>
<dbReference type="SUPFAM" id="SSF55620">
    <property type="entry name" value="Tetrahydrobiopterin biosynthesis enzymes-like"/>
    <property type="match status" value="1"/>
</dbReference>
<gene>
    <name evidence="10" type="primary">folB</name>
    <name evidence="10" type="ORF">DC094_17305</name>
</gene>
<evidence type="ECO:0000256" key="7">
    <source>
        <dbReference type="ARBA" id="ARBA00023239"/>
    </source>
</evidence>
<dbReference type="InterPro" id="IPR006156">
    <property type="entry name" value="Dihydroneopterin_aldolase"/>
</dbReference>
<organism evidence="10 11">
    <name type="scientific">Pelagibaculum spongiae</name>
    <dbReference type="NCBI Taxonomy" id="2080658"/>
    <lineage>
        <taxon>Bacteria</taxon>
        <taxon>Pseudomonadati</taxon>
        <taxon>Pseudomonadota</taxon>
        <taxon>Gammaproteobacteria</taxon>
        <taxon>Oceanospirillales</taxon>
        <taxon>Pelagibaculum</taxon>
    </lineage>
</organism>